<evidence type="ECO:0000313" key="1">
    <source>
        <dbReference type="EMBL" id="OGX89015.1"/>
    </source>
</evidence>
<protein>
    <submittedName>
        <fullName evidence="1">Uncharacterized protein</fullName>
    </submittedName>
</protein>
<keyword evidence="2" id="KW-1185">Reference proteome</keyword>
<dbReference type="OrthoDB" id="883097at2"/>
<gene>
    <name evidence="1" type="ORF">BEN49_01430</name>
</gene>
<name>A0A1G1TDS1_9BACT</name>
<sequence>MWIAQKPDQNAPLEELQGRAVGLKFECNMCHTEVFTDLLGVPTPDPMADSLADTDQYEKEEVKCPSCGMIHTLEVDATFDGVKFKVSDVAPGSVSYQVAEPKG</sequence>
<organism evidence="1 2">
    <name type="scientific">Hymenobacter coccineus</name>
    <dbReference type="NCBI Taxonomy" id="1908235"/>
    <lineage>
        <taxon>Bacteria</taxon>
        <taxon>Pseudomonadati</taxon>
        <taxon>Bacteroidota</taxon>
        <taxon>Cytophagia</taxon>
        <taxon>Cytophagales</taxon>
        <taxon>Hymenobacteraceae</taxon>
        <taxon>Hymenobacter</taxon>
    </lineage>
</organism>
<reference evidence="1 2" key="1">
    <citation type="submission" date="2016-08" db="EMBL/GenBank/DDBJ databases">
        <title>Hymenobacter coccineus sp. nov., Hymenobacter lapidarius sp. nov. and Hymenobacter glacialis sp. nov., isolated from Antarctic soil.</title>
        <authorList>
            <person name="Sedlacek I."/>
            <person name="Kralova S."/>
            <person name="Kyrova K."/>
            <person name="Maslanova I."/>
            <person name="Stankova E."/>
            <person name="Vrbovska V."/>
            <person name="Nemec M."/>
            <person name="Bartak M."/>
            <person name="Svec P."/>
            <person name="Busse H.-J."/>
            <person name="Pantucek R."/>
        </authorList>
    </citation>
    <scope>NUCLEOTIDE SEQUENCE [LARGE SCALE GENOMIC DNA]</scope>
    <source>
        <strain evidence="1 2">CCM 8649</strain>
    </source>
</reference>
<evidence type="ECO:0000313" key="2">
    <source>
        <dbReference type="Proteomes" id="UP000177506"/>
    </source>
</evidence>
<dbReference type="Proteomes" id="UP000177506">
    <property type="component" value="Unassembled WGS sequence"/>
</dbReference>
<proteinExistence type="predicted"/>
<dbReference type="EMBL" id="MDZA01000312">
    <property type="protein sequence ID" value="OGX89015.1"/>
    <property type="molecule type" value="Genomic_DNA"/>
</dbReference>
<accession>A0A1G1TDS1</accession>
<dbReference type="RefSeq" id="WP_070745191.1">
    <property type="nucleotide sequence ID" value="NZ_MDZA01000312.1"/>
</dbReference>
<dbReference type="AlphaFoldDB" id="A0A1G1TDS1"/>
<comment type="caution">
    <text evidence="1">The sequence shown here is derived from an EMBL/GenBank/DDBJ whole genome shotgun (WGS) entry which is preliminary data.</text>
</comment>